<feature type="compositionally biased region" description="Gly residues" evidence="1">
    <location>
        <begin position="531"/>
        <end position="544"/>
    </location>
</feature>
<feature type="region of interest" description="Disordered" evidence="1">
    <location>
        <begin position="148"/>
        <end position="559"/>
    </location>
</feature>
<feature type="compositionally biased region" description="Pro residues" evidence="1">
    <location>
        <begin position="215"/>
        <end position="235"/>
    </location>
</feature>
<feature type="compositionally biased region" description="Polar residues" evidence="1">
    <location>
        <begin position="655"/>
        <end position="674"/>
    </location>
</feature>
<gene>
    <name evidence="2" type="ORF">AAT19DRAFT_14504</name>
</gene>
<name>A0A2T0A7Z3_RHOTO</name>
<evidence type="ECO:0000313" key="2">
    <source>
        <dbReference type="EMBL" id="PRQ74151.1"/>
    </source>
</evidence>
<feature type="compositionally biased region" description="Basic and acidic residues" evidence="1">
    <location>
        <begin position="497"/>
        <end position="508"/>
    </location>
</feature>
<feature type="compositionally biased region" description="Low complexity" evidence="1">
    <location>
        <begin position="346"/>
        <end position="356"/>
    </location>
</feature>
<feature type="compositionally biased region" description="Polar residues" evidence="1">
    <location>
        <begin position="684"/>
        <end position="700"/>
    </location>
</feature>
<feature type="compositionally biased region" description="Polar residues" evidence="1">
    <location>
        <begin position="69"/>
        <end position="79"/>
    </location>
</feature>
<protein>
    <submittedName>
        <fullName evidence="2">Uncharacterized protein</fullName>
    </submittedName>
</protein>
<feature type="compositionally biased region" description="Pro residues" evidence="1">
    <location>
        <begin position="274"/>
        <end position="289"/>
    </location>
</feature>
<feature type="compositionally biased region" description="Low complexity" evidence="1">
    <location>
        <begin position="98"/>
        <end position="124"/>
    </location>
</feature>
<sequence length="785" mass="83413">MEHLQRTGLVNQAASPHKRARERLREKAEWVLGSRRGGKAGGAGTGATERVSRIQEVDERSEGAEGNAGRTSGPTSTLSPLAAAPATRSSAVQPRTILSLRISSTRPRSISTSTTTSLASITSDADSETAEDAAVFSTLVAAFPRPPAIRVDGGVEDGRKATKLGESPLPSPPLSAASTVRGEIGSSREADEADTRKQRLGQAFELREEPEPARRPGPPTIPLPPVPHSPVPSLRPPRSSSITSSLTPPLSPSPTASFPSSPSSRSPKASTNKPLPPLPPPPLALPPTPPREERERDVQHLLERFAWPESPSRVQAGRIGSSEESDESDESAVDARFGRGRRRTRSTVSSDSTDTGSDSDESLRMENITAELSSLIDSFRPCAEHTPETSRPTSTSPTRTREKERGGGRKVSVASSVVSRASSAWSSSGGSRMGQQENTTGGYRAYKLARKPSTSLLPSFSSSRLTRTHSSSSLASTSSSASSDSEELFDLSLDSPPLERERERERGRGWSWVSAARRKSSATSVETDGDAGIGAGAGVGGKVGGRAKKASEGDVEDEKEVLRQSIELARPHDTSLNVSPIPPTRLRTLHTARSTPSLRRPSTLRPPSMVRRHSDWDINRIDEEAQKPVTVVEENAQVAQLEDKSKGLRPLFTASAATSPSRLPSPTATRTRLPTAQAKAEHSPSISPVKTRPLLTSMSRSMLRPPTVRADTSPTLPSRTAPRPTILAKKPSMLPLSAATSALPRPSASRLPPSGSSTGSSIPQSAQKGLRRLSSLGTLAYIPSS</sequence>
<feature type="compositionally biased region" description="Low complexity" evidence="1">
    <location>
        <begin position="236"/>
        <end position="267"/>
    </location>
</feature>
<feature type="compositionally biased region" description="Low complexity" evidence="1">
    <location>
        <begin position="452"/>
        <end position="483"/>
    </location>
</feature>
<comment type="caution">
    <text evidence="2">The sequence shown here is derived from an EMBL/GenBank/DDBJ whole genome shotgun (WGS) entry which is preliminary data.</text>
</comment>
<proteinExistence type="predicted"/>
<dbReference type="AlphaFoldDB" id="A0A2T0A7Z3"/>
<dbReference type="Proteomes" id="UP000239560">
    <property type="component" value="Unassembled WGS sequence"/>
</dbReference>
<feature type="region of interest" description="Disordered" evidence="1">
    <location>
        <begin position="654"/>
        <end position="777"/>
    </location>
</feature>
<feature type="compositionally biased region" description="Basic and acidic residues" evidence="1">
    <location>
        <begin position="50"/>
        <end position="63"/>
    </location>
</feature>
<evidence type="ECO:0000256" key="1">
    <source>
        <dbReference type="SAM" id="MobiDB-lite"/>
    </source>
</evidence>
<feature type="compositionally biased region" description="Basic and acidic residues" evidence="1">
    <location>
        <begin position="205"/>
        <end position="214"/>
    </location>
</feature>
<feature type="compositionally biased region" description="Low complexity" evidence="1">
    <location>
        <begin position="410"/>
        <end position="430"/>
    </location>
</feature>
<reference evidence="2 3" key="1">
    <citation type="journal article" date="2018" name="Elife">
        <title>Functional genomics of lipid metabolism in the oleaginous yeast Rhodosporidium toruloides.</title>
        <authorList>
            <person name="Coradetti S.T."/>
            <person name="Pinel D."/>
            <person name="Geiselman G."/>
            <person name="Ito M."/>
            <person name="Mondo S."/>
            <person name="Reilly M.C."/>
            <person name="Cheng Y.F."/>
            <person name="Bauer S."/>
            <person name="Grigoriev I."/>
            <person name="Gladden J.M."/>
            <person name="Simmons B.A."/>
            <person name="Brem R."/>
            <person name="Arkin A.P."/>
            <person name="Skerker J.M."/>
        </authorList>
    </citation>
    <scope>NUCLEOTIDE SEQUENCE [LARGE SCALE GENOMIC DNA]</scope>
    <source>
        <strain evidence="2 3">NBRC 0880</strain>
    </source>
</reference>
<feature type="region of interest" description="Disordered" evidence="1">
    <location>
        <begin position="1"/>
        <end position="127"/>
    </location>
</feature>
<feature type="compositionally biased region" description="Low complexity" evidence="1">
    <location>
        <begin position="741"/>
        <end position="765"/>
    </location>
</feature>
<evidence type="ECO:0000313" key="3">
    <source>
        <dbReference type="Proteomes" id="UP000239560"/>
    </source>
</evidence>
<organism evidence="2 3">
    <name type="scientific">Rhodotorula toruloides</name>
    <name type="common">Yeast</name>
    <name type="synonym">Rhodosporidium toruloides</name>
    <dbReference type="NCBI Taxonomy" id="5286"/>
    <lineage>
        <taxon>Eukaryota</taxon>
        <taxon>Fungi</taxon>
        <taxon>Dikarya</taxon>
        <taxon>Basidiomycota</taxon>
        <taxon>Pucciniomycotina</taxon>
        <taxon>Microbotryomycetes</taxon>
        <taxon>Sporidiobolales</taxon>
        <taxon>Sporidiobolaceae</taxon>
        <taxon>Rhodotorula</taxon>
    </lineage>
</organism>
<feature type="compositionally biased region" description="Acidic residues" evidence="1">
    <location>
        <begin position="323"/>
        <end position="332"/>
    </location>
</feature>
<feature type="compositionally biased region" description="Basic and acidic residues" evidence="1">
    <location>
        <begin position="186"/>
        <end position="197"/>
    </location>
</feature>
<feature type="compositionally biased region" description="Basic and acidic residues" evidence="1">
    <location>
        <begin position="290"/>
        <end position="303"/>
    </location>
</feature>
<dbReference type="OrthoDB" id="2530001at2759"/>
<accession>A0A2T0A7Z3</accession>
<feature type="compositionally biased region" description="Low complexity" evidence="1">
    <location>
        <begin position="389"/>
        <end position="398"/>
    </location>
</feature>
<dbReference type="EMBL" id="LCTV02000006">
    <property type="protein sequence ID" value="PRQ74151.1"/>
    <property type="molecule type" value="Genomic_DNA"/>
</dbReference>